<comment type="caution">
    <text evidence="1">The sequence shown here is derived from an EMBL/GenBank/DDBJ whole genome shotgun (WGS) entry which is preliminary data.</text>
</comment>
<proteinExistence type="predicted"/>
<dbReference type="Proteomes" id="UP000824998">
    <property type="component" value="Unassembled WGS sequence"/>
</dbReference>
<protein>
    <submittedName>
        <fullName evidence="1">Uncharacterized protein</fullName>
    </submittedName>
</protein>
<dbReference type="AlphaFoldDB" id="A0A9P8C701"/>
<name>A0A9P8C701_9HELO</name>
<evidence type="ECO:0000313" key="1">
    <source>
        <dbReference type="EMBL" id="KAG9236263.1"/>
    </source>
</evidence>
<keyword evidence="2" id="KW-1185">Reference proteome</keyword>
<accession>A0A9P8C701</accession>
<gene>
    <name evidence="1" type="ORF">BJ875DRAFT_235729</name>
</gene>
<evidence type="ECO:0000313" key="2">
    <source>
        <dbReference type="Proteomes" id="UP000824998"/>
    </source>
</evidence>
<dbReference type="OrthoDB" id="5227693at2759"/>
<reference evidence="1" key="1">
    <citation type="journal article" date="2021" name="IMA Fungus">
        <title>Genomic characterization of three marine fungi, including Emericellopsis atlantica sp. nov. with signatures of a generalist lifestyle and marine biomass degradation.</title>
        <authorList>
            <person name="Hagestad O.C."/>
            <person name="Hou L."/>
            <person name="Andersen J.H."/>
            <person name="Hansen E.H."/>
            <person name="Altermark B."/>
            <person name="Li C."/>
            <person name="Kuhnert E."/>
            <person name="Cox R.J."/>
            <person name="Crous P.W."/>
            <person name="Spatafora J.W."/>
            <person name="Lail K."/>
            <person name="Amirebrahimi M."/>
            <person name="Lipzen A."/>
            <person name="Pangilinan J."/>
            <person name="Andreopoulos W."/>
            <person name="Hayes R.D."/>
            <person name="Ng V."/>
            <person name="Grigoriev I.V."/>
            <person name="Jackson S.A."/>
            <person name="Sutton T.D.S."/>
            <person name="Dobson A.D.W."/>
            <person name="Rama T."/>
        </authorList>
    </citation>
    <scope>NUCLEOTIDE SEQUENCE</scope>
    <source>
        <strain evidence="1">TRa018bII</strain>
    </source>
</reference>
<organism evidence="1 2">
    <name type="scientific">Amylocarpus encephaloides</name>
    <dbReference type="NCBI Taxonomy" id="45428"/>
    <lineage>
        <taxon>Eukaryota</taxon>
        <taxon>Fungi</taxon>
        <taxon>Dikarya</taxon>
        <taxon>Ascomycota</taxon>
        <taxon>Pezizomycotina</taxon>
        <taxon>Leotiomycetes</taxon>
        <taxon>Helotiales</taxon>
        <taxon>Helotiales incertae sedis</taxon>
        <taxon>Amylocarpus</taxon>
    </lineage>
</organism>
<sequence>MPTLEANLAGAALAIALVALFTALGQLLQQYFATADGYRRCQTSVMGEYGTRTYLRWRWREFRFETIYTVPEISMVGDGAPNRYEQVLLTGNNITRACSLVPLWSEGSDPSKSLDYRPTYITDMELENRRTQSWLSKGIKPKAFPHRAPGELVCWIPLLHWIHESTKLSLSMLKYKGDVINKPPYQVRLPAVVFRQKSWDFLPPDVVRPLAKSTLSDIAIIARRMGMKWKEFRPSDGTLRAEGHSHIITSTLVRSLGIVLHYTYTGQTQRLLQAQENLSRVPRARSAVFFEQEEIYIPRARADRLGCGVIRSEPRLRLPDFSLSTQSEIVTALVYLDATGKSSAALTRILKGNPEFRFRVGDIVAFTTAPIRFKGSVLVQVPAPSDNVHGVTVSAVARWEFRQCLRDYIAMKPGIEPESDIRRALRICEEIGSQFPAWYAKDEQTAYAEHWVVTRDVEYLDKLQRIIFEMTTTLSAYGRYLELLAAHIRVAMFCEDGETSMTRNWAPDYAADVRGYFKQLPLLIEELSKTGWTESDCVDAWCIMMLRGMCWGASHFFVPGERVPIQYFGSQLPVYIG</sequence>
<dbReference type="EMBL" id="MU251411">
    <property type="protein sequence ID" value="KAG9236263.1"/>
    <property type="molecule type" value="Genomic_DNA"/>
</dbReference>